<dbReference type="InterPro" id="IPR027005">
    <property type="entry name" value="PMT-like"/>
</dbReference>
<dbReference type="Proteomes" id="UP001497623">
    <property type="component" value="Unassembled WGS sequence"/>
</dbReference>
<feature type="non-terminal residue" evidence="3">
    <location>
        <position position="205"/>
    </location>
</feature>
<feature type="non-terminal residue" evidence="3">
    <location>
        <position position="1"/>
    </location>
</feature>
<evidence type="ECO:0000259" key="2">
    <source>
        <dbReference type="PROSITE" id="PS50919"/>
    </source>
</evidence>
<dbReference type="PANTHER" id="PTHR10050:SF46">
    <property type="entry name" value="PROTEIN O-MANNOSYL-TRANSFERASE 2"/>
    <property type="match status" value="1"/>
</dbReference>
<keyword evidence="1" id="KW-0677">Repeat</keyword>
<dbReference type="GO" id="GO:0004169">
    <property type="term" value="F:dolichyl-phosphate-mannose-protein mannosyltransferase activity"/>
    <property type="evidence" value="ECO:0007669"/>
    <property type="project" value="TreeGrafter"/>
</dbReference>
<dbReference type="EMBL" id="CAXKWB010002988">
    <property type="protein sequence ID" value="CAL4068099.1"/>
    <property type="molecule type" value="Genomic_DNA"/>
</dbReference>
<dbReference type="SUPFAM" id="SSF82109">
    <property type="entry name" value="MIR domain"/>
    <property type="match status" value="1"/>
</dbReference>
<evidence type="ECO:0000313" key="4">
    <source>
        <dbReference type="Proteomes" id="UP001497623"/>
    </source>
</evidence>
<dbReference type="SMART" id="SM00472">
    <property type="entry name" value="MIR"/>
    <property type="match status" value="3"/>
</dbReference>
<gene>
    <name evidence="3" type="ORF">MNOR_LOCUS6981</name>
</gene>
<dbReference type="AlphaFoldDB" id="A0AAV2Q0F0"/>
<evidence type="ECO:0000256" key="1">
    <source>
        <dbReference type="ARBA" id="ARBA00022737"/>
    </source>
</evidence>
<evidence type="ECO:0000313" key="3">
    <source>
        <dbReference type="EMBL" id="CAL4068099.1"/>
    </source>
</evidence>
<dbReference type="InterPro" id="IPR036300">
    <property type="entry name" value="MIR_dom_sf"/>
</dbReference>
<dbReference type="InterPro" id="IPR016093">
    <property type="entry name" value="MIR_motif"/>
</dbReference>
<dbReference type="PANTHER" id="PTHR10050">
    <property type="entry name" value="DOLICHYL-PHOSPHATE-MANNOSE--PROTEIN MANNOSYLTRANSFERASE"/>
    <property type="match status" value="1"/>
</dbReference>
<proteinExistence type="predicted"/>
<accession>A0AAV2Q0F0</accession>
<keyword evidence="4" id="KW-1185">Reference proteome</keyword>
<protein>
    <recommendedName>
        <fullName evidence="2">MIR domain-containing protein</fullName>
    </recommendedName>
</protein>
<dbReference type="PROSITE" id="PS50919">
    <property type="entry name" value="MIR"/>
    <property type="match status" value="1"/>
</dbReference>
<organism evidence="3 4">
    <name type="scientific">Meganyctiphanes norvegica</name>
    <name type="common">Northern krill</name>
    <name type="synonym">Thysanopoda norvegica</name>
    <dbReference type="NCBI Taxonomy" id="48144"/>
    <lineage>
        <taxon>Eukaryota</taxon>
        <taxon>Metazoa</taxon>
        <taxon>Ecdysozoa</taxon>
        <taxon>Arthropoda</taxon>
        <taxon>Crustacea</taxon>
        <taxon>Multicrustacea</taxon>
        <taxon>Malacostraca</taxon>
        <taxon>Eumalacostraca</taxon>
        <taxon>Eucarida</taxon>
        <taxon>Euphausiacea</taxon>
        <taxon>Euphausiidae</taxon>
        <taxon>Meganyctiphanes</taxon>
    </lineage>
</organism>
<feature type="domain" description="MIR" evidence="2">
    <location>
        <begin position="71"/>
        <end position="123"/>
    </location>
</feature>
<comment type="caution">
    <text evidence="3">The sequence shown here is derived from an EMBL/GenBank/DDBJ whole genome shotgun (WGS) entry which is preliminary data.</text>
</comment>
<name>A0AAV2Q0F0_MEGNR</name>
<dbReference type="Gene3D" id="2.80.10.50">
    <property type="match status" value="1"/>
</dbReference>
<reference evidence="3 4" key="1">
    <citation type="submission" date="2024-05" db="EMBL/GenBank/DDBJ databases">
        <authorList>
            <person name="Wallberg A."/>
        </authorList>
    </citation>
    <scope>NUCLEOTIDE SEQUENCE [LARGE SCALE GENOMIC DNA]</scope>
</reference>
<sequence>TECAYGNVVSLRTNPGGCYLHSHPLTYPEVLVKGRLQQIAGYRAKDENNDFRILFPDDDPDQADGYYAGAPEVVMHGDMVRLYHIQTRSMLRCSKQRAVMSRKHFLVYAKPTNLTEWWEAEQKTPEPSSEELWEVHIENGTTASAVEALRTPVQFICGGYRCALTWTDEKLPPGVNGYRHQEVSCSKNLNDPKTVWHVEKNINPY</sequence>